<evidence type="ECO:0000313" key="9">
    <source>
        <dbReference type="EMBL" id="GGP26375.1"/>
    </source>
</evidence>
<evidence type="ECO:0000256" key="8">
    <source>
        <dbReference type="SAM" id="Phobius"/>
    </source>
</evidence>
<feature type="transmembrane region" description="Helical" evidence="8">
    <location>
        <begin position="129"/>
        <end position="148"/>
    </location>
</feature>
<evidence type="ECO:0000256" key="6">
    <source>
        <dbReference type="ARBA" id="ARBA00022989"/>
    </source>
</evidence>
<protein>
    <submittedName>
        <fullName evidence="9">ABC transporter permease</fullName>
    </submittedName>
</protein>
<comment type="caution">
    <text evidence="9">The sequence shown here is derived from an EMBL/GenBank/DDBJ whole genome shotgun (WGS) entry which is preliminary data.</text>
</comment>
<dbReference type="PANTHER" id="PTHR30472:SF25">
    <property type="entry name" value="ABC TRANSPORTER PERMEASE PROTEIN MJ0876-RELATED"/>
    <property type="match status" value="1"/>
</dbReference>
<feature type="transmembrane region" description="Helical" evidence="8">
    <location>
        <begin position="77"/>
        <end position="98"/>
    </location>
</feature>
<keyword evidence="6 8" id="KW-1133">Transmembrane helix</keyword>
<keyword evidence="4" id="KW-1003">Cell membrane</keyword>
<feature type="transmembrane region" description="Helical" evidence="8">
    <location>
        <begin position="251"/>
        <end position="279"/>
    </location>
</feature>
<dbReference type="CDD" id="cd06550">
    <property type="entry name" value="TM_ABC_iron-siderophores_like"/>
    <property type="match status" value="1"/>
</dbReference>
<dbReference type="Pfam" id="PF01032">
    <property type="entry name" value="FecCD"/>
    <property type="match status" value="1"/>
</dbReference>
<keyword evidence="10" id="KW-1185">Reference proteome</keyword>
<dbReference type="InterPro" id="IPR037294">
    <property type="entry name" value="ABC_BtuC-like"/>
</dbReference>
<evidence type="ECO:0000313" key="10">
    <source>
        <dbReference type="Proteomes" id="UP000621859"/>
    </source>
</evidence>
<keyword evidence="3" id="KW-0813">Transport</keyword>
<dbReference type="PANTHER" id="PTHR30472">
    <property type="entry name" value="FERRIC ENTEROBACTIN TRANSPORT SYSTEM PERMEASE PROTEIN"/>
    <property type="match status" value="1"/>
</dbReference>
<evidence type="ECO:0000256" key="5">
    <source>
        <dbReference type="ARBA" id="ARBA00022692"/>
    </source>
</evidence>
<dbReference type="RefSeq" id="WP_188693202.1">
    <property type="nucleotide sequence ID" value="NZ_BMLY01000003.1"/>
</dbReference>
<dbReference type="InterPro" id="IPR000522">
    <property type="entry name" value="ABC_transptr_permease_BtuC"/>
</dbReference>
<evidence type="ECO:0000256" key="1">
    <source>
        <dbReference type="ARBA" id="ARBA00004651"/>
    </source>
</evidence>
<gene>
    <name evidence="9" type="primary">bhuU</name>
    <name evidence="9" type="ORF">GCM10010971_21940</name>
</gene>
<feature type="transmembrane region" description="Helical" evidence="8">
    <location>
        <begin position="160"/>
        <end position="183"/>
    </location>
</feature>
<dbReference type="Proteomes" id="UP000621859">
    <property type="component" value="Unassembled WGS sequence"/>
</dbReference>
<comment type="similarity">
    <text evidence="2">Belongs to the binding-protein-dependent transport system permease family. FecCD subfamily.</text>
</comment>
<sequence length="343" mass="35745">MRSVKNLDLIAPLRRPAITATCTALAIVLALLMLIASSSGTVAIPWSALPRALFSAPVTSDEQLWQSILRDVRLPRVIFAALCGGGLAVAGATMQALFRNPLAEPGLVGISAGGALGAVSAIVFGASSFGLIAIAAFAGSLFALFAAWQIGRRSRAVAGLLLAGVAINAICGSLTALCTWQATDAQLRSLTFWNLGSLAGSNWLLLALLGPWTLIVSALLLREWRGMNALLLGEREAGHLGFAIRPLQRRLIVLVALLVGPLVAACGTIAFIGLVVPHIVRLTLGARHQLLLPASLLSGAIALVLADWAARMLAIPSEIPVGIVTSLAGGPFFLWLLARWSKA</sequence>
<feature type="transmembrane region" description="Helical" evidence="8">
    <location>
        <begin position="291"/>
        <end position="310"/>
    </location>
</feature>
<proteinExistence type="inferred from homology"/>
<keyword evidence="5 8" id="KW-0812">Transmembrane</keyword>
<evidence type="ECO:0000256" key="4">
    <source>
        <dbReference type="ARBA" id="ARBA00022475"/>
    </source>
</evidence>
<feature type="transmembrane region" description="Helical" evidence="8">
    <location>
        <begin position="203"/>
        <end position="221"/>
    </location>
</feature>
<reference evidence="10" key="1">
    <citation type="journal article" date="2019" name="Int. J. Syst. Evol. Microbiol.">
        <title>The Global Catalogue of Microorganisms (GCM) 10K type strain sequencing project: providing services to taxonomists for standard genome sequencing and annotation.</title>
        <authorList>
            <consortium name="The Broad Institute Genomics Platform"/>
            <consortium name="The Broad Institute Genome Sequencing Center for Infectious Disease"/>
            <person name="Wu L."/>
            <person name="Ma J."/>
        </authorList>
    </citation>
    <scope>NUCLEOTIDE SEQUENCE [LARGE SCALE GENOMIC DNA]</scope>
    <source>
        <strain evidence="10">CGMCC 1.8860</strain>
    </source>
</reference>
<dbReference type="EMBL" id="BMLY01000003">
    <property type="protein sequence ID" value="GGP26375.1"/>
    <property type="molecule type" value="Genomic_DNA"/>
</dbReference>
<evidence type="ECO:0000256" key="3">
    <source>
        <dbReference type="ARBA" id="ARBA00022448"/>
    </source>
</evidence>
<dbReference type="SUPFAM" id="SSF81345">
    <property type="entry name" value="ABC transporter involved in vitamin B12 uptake, BtuC"/>
    <property type="match status" value="1"/>
</dbReference>
<accession>A0ABQ2PL81</accession>
<feature type="transmembrane region" description="Helical" evidence="8">
    <location>
        <begin position="319"/>
        <end position="338"/>
    </location>
</feature>
<organism evidence="9 10">
    <name type="scientific">Silvimonas amylolytica</name>
    <dbReference type="NCBI Taxonomy" id="449663"/>
    <lineage>
        <taxon>Bacteria</taxon>
        <taxon>Pseudomonadati</taxon>
        <taxon>Pseudomonadota</taxon>
        <taxon>Betaproteobacteria</taxon>
        <taxon>Neisseriales</taxon>
        <taxon>Chitinibacteraceae</taxon>
        <taxon>Silvimonas</taxon>
    </lineage>
</organism>
<keyword evidence="7 8" id="KW-0472">Membrane</keyword>
<evidence type="ECO:0000256" key="7">
    <source>
        <dbReference type="ARBA" id="ARBA00023136"/>
    </source>
</evidence>
<evidence type="ECO:0000256" key="2">
    <source>
        <dbReference type="ARBA" id="ARBA00007935"/>
    </source>
</evidence>
<feature type="transmembrane region" description="Helical" evidence="8">
    <location>
        <begin position="105"/>
        <end position="123"/>
    </location>
</feature>
<dbReference type="Gene3D" id="1.10.3470.10">
    <property type="entry name" value="ABC transporter involved in vitamin B12 uptake, BtuC"/>
    <property type="match status" value="1"/>
</dbReference>
<comment type="subcellular location">
    <subcellularLocation>
        <location evidence="1">Cell membrane</location>
        <topology evidence="1">Multi-pass membrane protein</topology>
    </subcellularLocation>
</comment>
<name>A0ABQ2PL81_9NEIS</name>